<evidence type="ECO:0000313" key="2">
    <source>
        <dbReference type="Proteomes" id="UP000682843"/>
    </source>
</evidence>
<evidence type="ECO:0000313" key="1">
    <source>
        <dbReference type="EMBL" id="QUS40176.1"/>
    </source>
</evidence>
<dbReference type="InterPro" id="IPR036412">
    <property type="entry name" value="HAD-like_sf"/>
</dbReference>
<dbReference type="NCBIfam" id="TIGR01509">
    <property type="entry name" value="HAD-SF-IA-v3"/>
    <property type="match status" value="1"/>
</dbReference>
<accession>A0ABX8AA46</accession>
<dbReference type="PANTHER" id="PTHR43611:SF3">
    <property type="entry name" value="FLAVIN MONONUCLEOTIDE HYDROLASE 1, CHLOROPLATIC"/>
    <property type="match status" value="1"/>
</dbReference>
<dbReference type="RefSeq" id="WP_211908709.1">
    <property type="nucleotide sequence ID" value="NZ_CP036498.1"/>
</dbReference>
<dbReference type="InterPro" id="IPR023198">
    <property type="entry name" value="PGP-like_dom2"/>
</dbReference>
<proteinExistence type="predicted"/>
<dbReference type="Gene3D" id="3.40.50.1000">
    <property type="entry name" value="HAD superfamily/HAD-like"/>
    <property type="match status" value="1"/>
</dbReference>
<dbReference type="Gene3D" id="1.10.150.240">
    <property type="entry name" value="Putative phosphatase, domain 2"/>
    <property type="match status" value="1"/>
</dbReference>
<dbReference type="SUPFAM" id="SSF56784">
    <property type="entry name" value="HAD-like"/>
    <property type="match status" value="1"/>
</dbReference>
<dbReference type="EMBL" id="CP036498">
    <property type="protein sequence ID" value="QUS40176.1"/>
    <property type="molecule type" value="Genomic_DNA"/>
</dbReference>
<gene>
    <name evidence="1" type="ORF">RPMA_16050</name>
</gene>
<reference evidence="1 2" key="1">
    <citation type="submission" date="2019-02" db="EMBL/GenBank/DDBJ databases">
        <title>Emended description of the genus Rhodopseudomonas and description of Rhodopseudomonas albus sp. nov., a non-phototrophic, heavy-metal-tolerant bacterium isolated from garden soil.</title>
        <authorList>
            <person name="Bao Z."/>
            <person name="Cao W.W."/>
            <person name="Sato Y."/>
            <person name="Nishizawa T."/>
            <person name="Zhao J."/>
            <person name="Guo Y."/>
            <person name="Ohta H."/>
        </authorList>
    </citation>
    <scope>NUCLEOTIDE SEQUENCE [LARGE SCALE GENOMIC DNA]</scope>
    <source>
        <strain evidence="1 2">SK50-23</strain>
    </source>
</reference>
<dbReference type="CDD" id="cd02603">
    <property type="entry name" value="HAD_sEH-N_like"/>
    <property type="match status" value="1"/>
</dbReference>
<dbReference type="InterPro" id="IPR006439">
    <property type="entry name" value="HAD-SF_hydro_IA"/>
</dbReference>
<organism evidence="1 2">
    <name type="scientific">Tardiphaga alba</name>
    <dbReference type="NCBI Taxonomy" id="340268"/>
    <lineage>
        <taxon>Bacteria</taxon>
        <taxon>Pseudomonadati</taxon>
        <taxon>Pseudomonadota</taxon>
        <taxon>Alphaproteobacteria</taxon>
        <taxon>Hyphomicrobiales</taxon>
        <taxon>Nitrobacteraceae</taxon>
        <taxon>Tardiphaga</taxon>
    </lineage>
</organism>
<sequence length="206" mass="22689">MTSPSLPIDALLFDLGRVILDIDFDRVAQAWAYHAGQTPQALLARFTRGDIYMQHERGQISDDAFFAHLRETLAIELTPAQFLEGWNAIFVGEMPGIGELLPRAAARWPLYAFSNTNPAHVAHFSIAHANLLGHFREVFLSSSIGMRKPDAESFDHVVAKIGVPANRILFFDDSEENVTAARARGLQAVHVTTPHVVADTLASFGL</sequence>
<dbReference type="Pfam" id="PF00702">
    <property type="entry name" value="Hydrolase"/>
    <property type="match status" value="1"/>
</dbReference>
<dbReference type="Proteomes" id="UP000682843">
    <property type="component" value="Chromosome"/>
</dbReference>
<dbReference type="PANTHER" id="PTHR43611">
    <property type="entry name" value="ALPHA-D-GLUCOSE 1-PHOSPHATE PHOSPHATASE"/>
    <property type="match status" value="1"/>
</dbReference>
<dbReference type="SFLD" id="SFLDG01129">
    <property type="entry name" value="C1.5:_HAD__Beta-PGM__Phosphata"/>
    <property type="match status" value="1"/>
</dbReference>
<keyword evidence="2" id="KW-1185">Reference proteome</keyword>
<protein>
    <submittedName>
        <fullName evidence="1">HAD family phosphatase</fullName>
    </submittedName>
</protein>
<name>A0ABX8AA46_9BRAD</name>
<dbReference type="SFLD" id="SFLDS00003">
    <property type="entry name" value="Haloacid_Dehalogenase"/>
    <property type="match status" value="1"/>
</dbReference>
<dbReference type="InterPro" id="IPR023214">
    <property type="entry name" value="HAD_sf"/>
</dbReference>